<reference evidence="7 8" key="1">
    <citation type="journal article" date="2021" name="Sci. Rep.">
        <title>The distribution of antibiotic resistance genes in chicken gut microbiota commensals.</title>
        <authorList>
            <person name="Juricova H."/>
            <person name="Matiasovicova J."/>
            <person name="Kubasova T."/>
            <person name="Cejkova D."/>
            <person name="Rychlik I."/>
        </authorList>
    </citation>
    <scope>NUCLEOTIDE SEQUENCE [LARGE SCALE GENOMIC DNA]</scope>
    <source>
        <strain evidence="7 8">An411</strain>
    </source>
</reference>
<dbReference type="Gene3D" id="1.10.150.130">
    <property type="match status" value="1"/>
</dbReference>
<dbReference type="Gene3D" id="1.10.443.10">
    <property type="entry name" value="Intergrase catalytic core"/>
    <property type="match status" value="1"/>
</dbReference>
<accession>A0ABS2FXG1</accession>
<organism evidence="7 8">
    <name type="scientific">Oscillibacter valericigenes</name>
    <dbReference type="NCBI Taxonomy" id="351091"/>
    <lineage>
        <taxon>Bacteria</taxon>
        <taxon>Bacillati</taxon>
        <taxon>Bacillota</taxon>
        <taxon>Clostridia</taxon>
        <taxon>Eubacteriales</taxon>
        <taxon>Oscillospiraceae</taxon>
        <taxon>Oscillibacter</taxon>
    </lineage>
</organism>
<proteinExistence type="inferred from homology"/>
<evidence type="ECO:0000259" key="6">
    <source>
        <dbReference type="PROSITE" id="PS51900"/>
    </source>
</evidence>
<dbReference type="InterPro" id="IPR002104">
    <property type="entry name" value="Integrase_catalytic"/>
</dbReference>
<dbReference type="InterPro" id="IPR013762">
    <property type="entry name" value="Integrase-like_cat_sf"/>
</dbReference>
<evidence type="ECO:0000256" key="1">
    <source>
        <dbReference type="ARBA" id="ARBA00008857"/>
    </source>
</evidence>
<feature type="domain" description="Core-binding (CB)" evidence="6">
    <location>
        <begin position="58"/>
        <end position="141"/>
    </location>
</feature>
<dbReference type="Proteomes" id="UP000719500">
    <property type="component" value="Unassembled WGS sequence"/>
</dbReference>
<dbReference type="InterPro" id="IPR050090">
    <property type="entry name" value="Tyrosine_recombinase_XerCD"/>
</dbReference>
<sequence length="367" mass="42064">MRISEAYWVDRYHRWQVNVQRDGKRKTFTSTLTGRKGKLEAERKADRWLEDPTSAETVQVGRLLDQYEEYLKGTKSAGHASQYCGFIRLYIRPVIGLIRINRLTEGDLQDVIDRAYASRKLSAKTLRDIRGCMMGWLKWCRQHGKTRLYPETLAIPAGAKRPEKRIVSPDGIITLFRSDMTTWRGKPVQDWYIHAYRFAVITGLRPGELTGLEDKSDIKGSKVIVRRSINVRREITQGKNHNAQRTFQLPEIGMEEVKAQRAMLKEAGMISPYLFPGPDGGPLVNKNFIRAWKRYCRANGIPETTLYELRHTYVSINKEMPEGLKKMVIGHSRDMDTEGTYGHVMAGDLQKAADYTGQAIKSILAKK</sequence>
<comment type="similarity">
    <text evidence="1">Belongs to the 'phage' integrase family.</text>
</comment>
<keyword evidence="3" id="KW-0233">DNA recombination</keyword>
<dbReference type="InterPro" id="IPR010998">
    <property type="entry name" value="Integrase_recombinase_N"/>
</dbReference>
<dbReference type="RefSeq" id="WP_204804474.1">
    <property type="nucleotide sequence ID" value="NZ_JACSNX010000013.1"/>
</dbReference>
<evidence type="ECO:0000256" key="4">
    <source>
        <dbReference type="PROSITE-ProRule" id="PRU01248"/>
    </source>
</evidence>
<dbReference type="InterPro" id="IPR011010">
    <property type="entry name" value="DNA_brk_join_enz"/>
</dbReference>
<evidence type="ECO:0000259" key="5">
    <source>
        <dbReference type="PROSITE" id="PS51898"/>
    </source>
</evidence>
<evidence type="ECO:0000313" key="8">
    <source>
        <dbReference type="Proteomes" id="UP000719500"/>
    </source>
</evidence>
<keyword evidence="8" id="KW-1185">Reference proteome</keyword>
<gene>
    <name evidence="7" type="ORF">H9X91_09010</name>
</gene>
<evidence type="ECO:0000256" key="2">
    <source>
        <dbReference type="ARBA" id="ARBA00023125"/>
    </source>
</evidence>
<dbReference type="EMBL" id="JACSNX010000013">
    <property type="protein sequence ID" value="MBM6851570.1"/>
    <property type="molecule type" value="Genomic_DNA"/>
</dbReference>
<dbReference type="SUPFAM" id="SSF56349">
    <property type="entry name" value="DNA breaking-rejoining enzymes"/>
    <property type="match status" value="1"/>
</dbReference>
<dbReference type="Pfam" id="PF00589">
    <property type="entry name" value="Phage_integrase"/>
    <property type="match status" value="1"/>
</dbReference>
<dbReference type="PROSITE" id="PS51898">
    <property type="entry name" value="TYR_RECOMBINASE"/>
    <property type="match status" value="1"/>
</dbReference>
<keyword evidence="2 4" id="KW-0238">DNA-binding</keyword>
<name>A0ABS2FXG1_9FIRM</name>
<comment type="caution">
    <text evidence="7">The sequence shown here is derived from an EMBL/GenBank/DDBJ whole genome shotgun (WGS) entry which is preliminary data.</text>
</comment>
<dbReference type="PANTHER" id="PTHR30349:SF64">
    <property type="entry name" value="PROPHAGE INTEGRASE INTD-RELATED"/>
    <property type="match status" value="1"/>
</dbReference>
<feature type="domain" description="Tyr recombinase" evidence="5">
    <location>
        <begin position="162"/>
        <end position="354"/>
    </location>
</feature>
<dbReference type="PANTHER" id="PTHR30349">
    <property type="entry name" value="PHAGE INTEGRASE-RELATED"/>
    <property type="match status" value="1"/>
</dbReference>
<evidence type="ECO:0000256" key="3">
    <source>
        <dbReference type="ARBA" id="ARBA00023172"/>
    </source>
</evidence>
<protein>
    <submittedName>
        <fullName evidence="7">Tyrosine-type recombinase/integrase</fullName>
    </submittedName>
</protein>
<evidence type="ECO:0000313" key="7">
    <source>
        <dbReference type="EMBL" id="MBM6851570.1"/>
    </source>
</evidence>
<dbReference type="PROSITE" id="PS51900">
    <property type="entry name" value="CB"/>
    <property type="match status" value="1"/>
</dbReference>
<dbReference type="InterPro" id="IPR044068">
    <property type="entry name" value="CB"/>
</dbReference>